<protein>
    <submittedName>
        <fullName evidence="1">Uncharacterized protein</fullName>
    </submittedName>
</protein>
<sequence length="262" mass="28882">MTTECEFKIQGFYSSGDAINAFVSPLGGCMFIRNPFSANTMTGQERFTPTEHAREGIRLSKADAMAKRQEIKEQTITQLSNELWLGRDGDTVVAKACQSAFKALGSPSDKQDAAKQHLLCYAAFKLDKLIENGSYLASPEVNKPILNNIAMMLGIDRHNAGKSALESAARVLVDKAGLDRVDHADRDIKSAVRDKLVQKTLHSLTEEMNHVVDAFFEKHGVQDTDGHSVSAARIDFKIYDGLQAHHQTLREQNINALHSGLV</sequence>
<evidence type="ECO:0000313" key="2">
    <source>
        <dbReference type="Proteomes" id="UP000058114"/>
    </source>
</evidence>
<dbReference type="KEGG" id="asr:WL1483_3777"/>
<accession>A0A0S2SND3</accession>
<organism evidence="1 2">
    <name type="scientific">Aeromonas schubertii</name>
    <dbReference type="NCBI Taxonomy" id="652"/>
    <lineage>
        <taxon>Bacteria</taxon>
        <taxon>Pseudomonadati</taxon>
        <taxon>Pseudomonadota</taxon>
        <taxon>Gammaproteobacteria</taxon>
        <taxon>Aeromonadales</taxon>
        <taxon>Aeromonadaceae</taxon>
        <taxon>Aeromonas</taxon>
    </lineage>
</organism>
<dbReference type="AlphaFoldDB" id="A0A0S2SND3"/>
<dbReference type="PATRIC" id="fig|652.5.peg.3179"/>
<reference evidence="2" key="1">
    <citation type="submission" date="2015-10" db="EMBL/GenBank/DDBJ databases">
        <title>Complete Genome Sequence of Aeromonas schubertii strain WL1483.</title>
        <authorList>
            <person name="Liu L."/>
        </authorList>
    </citation>
    <scope>NUCLEOTIDE SEQUENCE [LARGE SCALE GENOMIC DNA]</scope>
    <source>
        <strain evidence="2">WL1483</strain>
    </source>
</reference>
<dbReference type="RefSeq" id="WP_200960250.1">
    <property type="nucleotide sequence ID" value="NZ_CP013067.1"/>
</dbReference>
<gene>
    <name evidence="1" type="ORF">WL1483_3777</name>
</gene>
<reference evidence="1 2" key="2">
    <citation type="journal article" date="2016" name="Genome Announc.">
        <title>Complete Genome Sequence of the Highly Virulent Aeromonas schubertii Strain WL1483, Isolated from Diseased Snakehead Fish (Channa argus) in China.</title>
        <authorList>
            <person name="Liu L."/>
            <person name="Li N."/>
            <person name="Zhang D."/>
            <person name="Fu X."/>
            <person name="Shi C."/>
            <person name="Lin Q."/>
            <person name="Hao G."/>
        </authorList>
    </citation>
    <scope>NUCLEOTIDE SEQUENCE [LARGE SCALE GENOMIC DNA]</scope>
    <source>
        <strain evidence="1 2">WL1483</strain>
    </source>
</reference>
<dbReference type="EMBL" id="CP013067">
    <property type="protein sequence ID" value="ALP43196.1"/>
    <property type="molecule type" value="Genomic_DNA"/>
</dbReference>
<dbReference type="Proteomes" id="UP000058114">
    <property type="component" value="Chromosome"/>
</dbReference>
<proteinExistence type="predicted"/>
<evidence type="ECO:0000313" key="1">
    <source>
        <dbReference type="EMBL" id="ALP43196.1"/>
    </source>
</evidence>
<name>A0A0S2SND3_9GAMM</name>